<protein>
    <submittedName>
        <fullName evidence="2">Uncharacterized protein</fullName>
    </submittedName>
</protein>
<feature type="compositionally biased region" description="Basic and acidic residues" evidence="1">
    <location>
        <begin position="32"/>
        <end position="50"/>
    </location>
</feature>
<proteinExistence type="predicted"/>
<evidence type="ECO:0000256" key="1">
    <source>
        <dbReference type="SAM" id="MobiDB-lite"/>
    </source>
</evidence>
<dbReference type="Proteomes" id="UP000499080">
    <property type="component" value="Unassembled WGS sequence"/>
</dbReference>
<dbReference type="EMBL" id="BGPR01005615">
    <property type="protein sequence ID" value="GBN11842.1"/>
    <property type="molecule type" value="Genomic_DNA"/>
</dbReference>
<gene>
    <name evidence="2" type="ORF">AVEN_181400_1</name>
</gene>
<feature type="region of interest" description="Disordered" evidence="1">
    <location>
        <begin position="67"/>
        <end position="149"/>
    </location>
</feature>
<reference evidence="2 3" key="1">
    <citation type="journal article" date="2019" name="Sci. Rep.">
        <title>Orb-weaving spider Araneus ventricosus genome elucidates the spidroin gene catalogue.</title>
        <authorList>
            <person name="Kono N."/>
            <person name="Nakamura H."/>
            <person name="Ohtoshi R."/>
            <person name="Moran D.A.P."/>
            <person name="Shinohara A."/>
            <person name="Yoshida Y."/>
            <person name="Fujiwara M."/>
            <person name="Mori M."/>
            <person name="Tomita M."/>
            <person name="Arakawa K."/>
        </authorList>
    </citation>
    <scope>NUCLEOTIDE SEQUENCE [LARGE SCALE GENOMIC DNA]</scope>
</reference>
<organism evidence="2 3">
    <name type="scientific">Araneus ventricosus</name>
    <name type="common">Orbweaver spider</name>
    <name type="synonym">Epeira ventricosa</name>
    <dbReference type="NCBI Taxonomy" id="182803"/>
    <lineage>
        <taxon>Eukaryota</taxon>
        <taxon>Metazoa</taxon>
        <taxon>Ecdysozoa</taxon>
        <taxon>Arthropoda</taxon>
        <taxon>Chelicerata</taxon>
        <taxon>Arachnida</taxon>
        <taxon>Araneae</taxon>
        <taxon>Araneomorphae</taxon>
        <taxon>Entelegynae</taxon>
        <taxon>Araneoidea</taxon>
        <taxon>Araneidae</taxon>
        <taxon>Araneus</taxon>
    </lineage>
</organism>
<comment type="caution">
    <text evidence="2">The sequence shown here is derived from an EMBL/GenBank/DDBJ whole genome shotgun (WGS) entry which is preliminary data.</text>
</comment>
<evidence type="ECO:0000313" key="2">
    <source>
        <dbReference type="EMBL" id="GBN11842.1"/>
    </source>
</evidence>
<feature type="compositionally biased region" description="Polar residues" evidence="1">
    <location>
        <begin position="1"/>
        <end position="13"/>
    </location>
</feature>
<sequence>MENNPQGTHNVSNVKGGRRFHSRTAQNTPPNHKKEDFRSSSENLEQTKYRMCRDVTVNGVPGFYTPEGLFYPYKPTPTLELNTGLPSQKTTKKQQDSSFQTPESSPNRDFQKQHHPSIPLDTPNLTSQESPSNKDFQTAPVSLHRESST</sequence>
<feature type="compositionally biased region" description="Polar residues" evidence="1">
    <location>
        <begin position="96"/>
        <end position="108"/>
    </location>
</feature>
<feature type="compositionally biased region" description="Polar residues" evidence="1">
    <location>
        <begin position="123"/>
        <end position="140"/>
    </location>
</feature>
<feature type="region of interest" description="Disordered" evidence="1">
    <location>
        <begin position="1"/>
        <end position="50"/>
    </location>
</feature>
<keyword evidence="3" id="KW-1185">Reference proteome</keyword>
<name>A0A4Y2LBE9_ARAVE</name>
<accession>A0A4Y2LBE9</accession>
<evidence type="ECO:0000313" key="3">
    <source>
        <dbReference type="Proteomes" id="UP000499080"/>
    </source>
</evidence>
<dbReference type="AlphaFoldDB" id="A0A4Y2LBE9"/>
<feature type="compositionally biased region" description="Polar residues" evidence="1">
    <location>
        <begin position="79"/>
        <end position="89"/>
    </location>
</feature>